<organism evidence="2 3">
    <name type="scientific">Flammeovirga agarivorans</name>
    <dbReference type="NCBI Taxonomy" id="2726742"/>
    <lineage>
        <taxon>Bacteria</taxon>
        <taxon>Pseudomonadati</taxon>
        <taxon>Bacteroidota</taxon>
        <taxon>Cytophagia</taxon>
        <taxon>Cytophagales</taxon>
        <taxon>Flammeovirgaceae</taxon>
        <taxon>Flammeovirga</taxon>
    </lineage>
</organism>
<dbReference type="AlphaFoldDB" id="A0A7X8XYL2"/>
<name>A0A7X8XYL2_9BACT</name>
<evidence type="ECO:0000313" key="3">
    <source>
        <dbReference type="Proteomes" id="UP000585050"/>
    </source>
</evidence>
<dbReference type="EMBL" id="JABAIL010000010">
    <property type="protein sequence ID" value="NLR94130.1"/>
    <property type="molecule type" value="Genomic_DNA"/>
</dbReference>
<feature type="chain" id="PRO_5030939463" evidence="1">
    <location>
        <begin position="21"/>
        <end position="164"/>
    </location>
</feature>
<evidence type="ECO:0000256" key="1">
    <source>
        <dbReference type="SAM" id="SignalP"/>
    </source>
</evidence>
<reference evidence="2 3" key="1">
    <citation type="submission" date="2020-04" db="EMBL/GenBank/DDBJ databases">
        <title>Flammeovirga sp. SR4, a novel species isolated from seawater.</title>
        <authorList>
            <person name="Wang X."/>
        </authorList>
    </citation>
    <scope>NUCLEOTIDE SEQUENCE [LARGE SCALE GENOMIC DNA]</scope>
    <source>
        <strain evidence="2 3">SR4</strain>
    </source>
</reference>
<gene>
    <name evidence="2" type="ORF">HGP29_23205</name>
</gene>
<sequence length="164" mass="19374">MKKIIAVLSVFLLFSSSLFAQNLLLDKEYTYKMDYKAFKKLYKKEEDRDKKNFIIYNGLKGYKKNMANYYVAYKCKFDSQKRLVGFDIEFIGKSKEGVRDASVSYMQELVSAHGYKEVTAGSNKINYNKDNFWYKQKTLGYDYIDKRKKAWVAKYQMSVYGQGK</sequence>
<comment type="caution">
    <text evidence="2">The sequence shown here is derived from an EMBL/GenBank/DDBJ whole genome shotgun (WGS) entry which is preliminary data.</text>
</comment>
<dbReference type="RefSeq" id="WP_168884844.1">
    <property type="nucleotide sequence ID" value="NZ_JABAIL010000010.1"/>
</dbReference>
<protein>
    <submittedName>
        <fullName evidence="2">Uncharacterized protein</fullName>
    </submittedName>
</protein>
<feature type="signal peptide" evidence="1">
    <location>
        <begin position="1"/>
        <end position="20"/>
    </location>
</feature>
<keyword evidence="1" id="KW-0732">Signal</keyword>
<evidence type="ECO:0000313" key="2">
    <source>
        <dbReference type="EMBL" id="NLR94130.1"/>
    </source>
</evidence>
<proteinExistence type="predicted"/>
<dbReference type="Proteomes" id="UP000585050">
    <property type="component" value="Unassembled WGS sequence"/>
</dbReference>
<accession>A0A7X8XYL2</accession>
<keyword evidence="3" id="KW-1185">Reference proteome</keyword>